<keyword evidence="3" id="KW-1185">Reference proteome</keyword>
<evidence type="ECO:0000313" key="3">
    <source>
        <dbReference type="Proteomes" id="UP000694846"/>
    </source>
</evidence>
<evidence type="ECO:0000256" key="1">
    <source>
        <dbReference type="SAM" id="MobiDB-lite"/>
    </source>
</evidence>
<protein>
    <submittedName>
        <fullName evidence="4">Uncharacterized protein LOC112690864 isoform X1</fullName>
    </submittedName>
</protein>
<dbReference type="OrthoDB" id="2384350at2759"/>
<name>A0A8B8GD59_9HEMI</name>
<feature type="domain" description="BRCT" evidence="2">
    <location>
        <begin position="517"/>
        <end position="619"/>
    </location>
</feature>
<sequence>MSGQITYSREVLQRVSDRKNRKLAIDDSNKMVPDAFDTDLYAPIDSQTEVIEDSQSSIKGHRDLFGVLIPDDKWGNNLSPKTKSNKKTSVTKSKKKSLQDTVSSNSFKKPQQIFIPTPKIVELMKEAQTELYNLMGLNKSSSDLSVSSTGSFNVSGVQLLDNKNEEKSSEVLKGVVAFVDYKIENDQSALDIIELLNMLGAKVENTFNHKVTHVVFHDGYLKTCKTAIKLKIPLVTSKWVENSHLANKMMNPADYSPIDMEKYTKYQEISLISPLYFQKCYEHNKFLRHSNINHDIGIQAECDSLMEHVKNLKLNYIKEDSVKVKTPKLRKSIKNLDNIANGFSNNLYDLLNAQDSPYLDEKEISELYIPMSIKTLRKYLTPKDTENKTPSELDDDLIEIENQLKLNSQARQRFRRLLFNSNKDISDFPSPSPLKLRNSAPARLTSKKKQKLLFDKETSHKNKNLKKIEKTPEKQNTQSKVLRWNIPTDLRPKKIKKNIAVKVSETRNNAITSISRDSSMIFQTPKPSINSPVTMGKIACTGFSKNEVNTIKISIQNLGIFTFHTNVEPSTTYLITKSQPSRTLNMVFAMAYGCNIVSENWVHESHKIGRWLPCEHYLISDLSSPVKKFQTRRNTFGSLLTFHIFDEAGSIYVSNTCKPSAKHIKRLVRTCGGKCTSIVTKANIVVGKTSQITNNIQEKWVLDCITQGTLLNKDQYIIVDNNIEL</sequence>
<dbReference type="PROSITE" id="PS50172">
    <property type="entry name" value="BRCT"/>
    <property type="match status" value="3"/>
</dbReference>
<proteinExistence type="predicted"/>
<dbReference type="GeneID" id="112690864"/>
<dbReference type="GO" id="GO:0000278">
    <property type="term" value="P:mitotic cell cycle"/>
    <property type="evidence" value="ECO:0007669"/>
    <property type="project" value="TreeGrafter"/>
</dbReference>
<dbReference type="RefSeq" id="XP_025420750.1">
    <property type="nucleotide sequence ID" value="XM_025564965.1"/>
</dbReference>
<dbReference type="InterPro" id="IPR022047">
    <property type="entry name" value="Microcephalin-like"/>
</dbReference>
<dbReference type="CDD" id="cd17751">
    <property type="entry name" value="BRCT_microcephalin_rpt3"/>
    <property type="match status" value="1"/>
</dbReference>
<evidence type="ECO:0000313" key="4">
    <source>
        <dbReference type="RefSeq" id="XP_025420750.1"/>
    </source>
</evidence>
<feature type="region of interest" description="Disordered" evidence="1">
    <location>
        <begin position="447"/>
        <end position="479"/>
    </location>
</feature>
<feature type="domain" description="BRCT" evidence="2">
    <location>
        <begin position="167"/>
        <end position="257"/>
    </location>
</feature>
<feature type="region of interest" description="Disordered" evidence="1">
    <location>
        <begin position="76"/>
        <end position="104"/>
    </location>
</feature>
<dbReference type="SMART" id="SM00292">
    <property type="entry name" value="BRCT"/>
    <property type="match status" value="3"/>
</dbReference>
<feature type="domain" description="BRCT" evidence="2">
    <location>
        <begin position="664"/>
        <end position="718"/>
    </location>
</feature>
<dbReference type="SUPFAM" id="SSF52113">
    <property type="entry name" value="BRCT domain"/>
    <property type="match status" value="3"/>
</dbReference>
<dbReference type="CDD" id="cd17716">
    <property type="entry name" value="BRCT_microcephalin_rpt1"/>
    <property type="match status" value="1"/>
</dbReference>
<dbReference type="Proteomes" id="UP000694846">
    <property type="component" value="Unplaced"/>
</dbReference>
<dbReference type="Gene3D" id="3.40.50.10190">
    <property type="entry name" value="BRCT domain"/>
    <property type="match status" value="3"/>
</dbReference>
<dbReference type="Pfam" id="PF00533">
    <property type="entry name" value="BRCT"/>
    <property type="match status" value="1"/>
</dbReference>
<accession>A0A8B8GD59</accession>
<dbReference type="PANTHER" id="PTHR14625:SF3">
    <property type="entry name" value="MICROCEPHALIN"/>
    <property type="match status" value="1"/>
</dbReference>
<dbReference type="InterPro" id="IPR036420">
    <property type="entry name" value="BRCT_dom_sf"/>
</dbReference>
<dbReference type="Pfam" id="PF16589">
    <property type="entry name" value="BRCT_2"/>
    <property type="match status" value="1"/>
</dbReference>
<feature type="compositionally biased region" description="Low complexity" evidence="1">
    <location>
        <begin position="79"/>
        <end position="91"/>
    </location>
</feature>
<feature type="compositionally biased region" description="Basic and acidic residues" evidence="1">
    <location>
        <begin position="452"/>
        <end position="473"/>
    </location>
</feature>
<dbReference type="InterPro" id="IPR001357">
    <property type="entry name" value="BRCT_dom"/>
</dbReference>
<gene>
    <name evidence="4" type="primary">LOC112690864</name>
</gene>
<dbReference type="PANTHER" id="PTHR14625">
    <property type="entry name" value="MICROCEPHALIN"/>
    <property type="match status" value="1"/>
</dbReference>
<dbReference type="AlphaFoldDB" id="A0A8B8GD59"/>
<evidence type="ECO:0000259" key="2">
    <source>
        <dbReference type="PROSITE" id="PS50172"/>
    </source>
</evidence>
<organism evidence="3 4">
    <name type="scientific">Sipha flava</name>
    <name type="common">yellow sugarcane aphid</name>
    <dbReference type="NCBI Taxonomy" id="143950"/>
    <lineage>
        <taxon>Eukaryota</taxon>
        <taxon>Metazoa</taxon>
        <taxon>Ecdysozoa</taxon>
        <taxon>Arthropoda</taxon>
        <taxon>Hexapoda</taxon>
        <taxon>Insecta</taxon>
        <taxon>Pterygota</taxon>
        <taxon>Neoptera</taxon>
        <taxon>Paraneoptera</taxon>
        <taxon>Hemiptera</taxon>
        <taxon>Sternorrhyncha</taxon>
        <taxon>Aphidomorpha</taxon>
        <taxon>Aphidoidea</taxon>
        <taxon>Aphididae</taxon>
        <taxon>Sipha</taxon>
    </lineage>
</organism>
<reference evidence="4" key="1">
    <citation type="submission" date="2025-08" db="UniProtKB">
        <authorList>
            <consortium name="RefSeq"/>
        </authorList>
    </citation>
    <scope>IDENTIFICATION</scope>
    <source>
        <tissue evidence="4">Whole body</tissue>
    </source>
</reference>